<dbReference type="PANTHER" id="PTHR24276">
    <property type="entry name" value="POLYSERASE-RELATED"/>
    <property type="match status" value="1"/>
</dbReference>
<keyword evidence="1" id="KW-0645">Protease</keyword>
<evidence type="ECO:0000256" key="3">
    <source>
        <dbReference type="ARBA" id="ARBA00022825"/>
    </source>
</evidence>
<evidence type="ECO:0000256" key="2">
    <source>
        <dbReference type="ARBA" id="ARBA00022801"/>
    </source>
</evidence>
<dbReference type="SMART" id="SM00020">
    <property type="entry name" value="Tryp_SPc"/>
    <property type="match status" value="1"/>
</dbReference>
<dbReference type="InterPro" id="IPR050430">
    <property type="entry name" value="Peptidase_S1"/>
</dbReference>
<proteinExistence type="predicted"/>
<dbReference type="Proteomes" id="UP000691718">
    <property type="component" value="Unassembled WGS sequence"/>
</dbReference>
<dbReference type="InterPro" id="IPR001254">
    <property type="entry name" value="Trypsin_dom"/>
</dbReference>
<gene>
    <name evidence="6" type="ORF">PAPOLLO_LOCUS7822</name>
</gene>
<name>A0A8S3WLY0_PARAO</name>
<dbReference type="PANTHER" id="PTHR24276:SF91">
    <property type="entry name" value="AT26814P-RELATED"/>
    <property type="match status" value="1"/>
</dbReference>
<evidence type="ECO:0000259" key="5">
    <source>
        <dbReference type="PROSITE" id="PS50240"/>
    </source>
</evidence>
<dbReference type="EMBL" id="CAJQZP010000541">
    <property type="protein sequence ID" value="CAG4967601.1"/>
    <property type="molecule type" value="Genomic_DNA"/>
</dbReference>
<evidence type="ECO:0000313" key="6">
    <source>
        <dbReference type="EMBL" id="CAG4967601.1"/>
    </source>
</evidence>
<dbReference type="Pfam" id="PF00089">
    <property type="entry name" value="Trypsin"/>
    <property type="match status" value="1"/>
</dbReference>
<dbReference type="GO" id="GO:0004252">
    <property type="term" value="F:serine-type endopeptidase activity"/>
    <property type="evidence" value="ECO:0007669"/>
    <property type="project" value="InterPro"/>
</dbReference>
<comment type="caution">
    <text evidence="6">The sequence shown here is derived from an EMBL/GenBank/DDBJ whole genome shotgun (WGS) entry which is preliminary data.</text>
</comment>
<accession>A0A8S3WLY0</accession>
<dbReference type="GO" id="GO:0006508">
    <property type="term" value="P:proteolysis"/>
    <property type="evidence" value="ECO:0007669"/>
    <property type="project" value="UniProtKB-KW"/>
</dbReference>
<feature type="domain" description="Peptidase S1" evidence="5">
    <location>
        <begin position="8"/>
        <end position="318"/>
    </location>
</feature>
<dbReference type="OrthoDB" id="7315458at2759"/>
<keyword evidence="7" id="KW-1185">Reference proteome</keyword>
<evidence type="ECO:0000256" key="4">
    <source>
        <dbReference type="ARBA" id="ARBA00023157"/>
    </source>
</evidence>
<evidence type="ECO:0000256" key="1">
    <source>
        <dbReference type="ARBA" id="ARBA00022670"/>
    </source>
</evidence>
<keyword evidence="3" id="KW-0720">Serine protease</keyword>
<keyword evidence="2" id="KW-0378">Hydrolase</keyword>
<protein>
    <submittedName>
        <fullName evidence="6">(apollo) hypothetical protein</fullName>
    </submittedName>
</protein>
<organism evidence="6 7">
    <name type="scientific">Parnassius apollo</name>
    <name type="common">Apollo butterfly</name>
    <name type="synonym">Papilio apollo</name>
    <dbReference type="NCBI Taxonomy" id="110799"/>
    <lineage>
        <taxon>Eukaryota</taxon>
        <taxon>Metazoa</taxon>
        <taxon>Ecdysozoa</taxon>
        <taxon>Arthropoda</taxon>
        <taxon>Hexapoda</taxon>
        <taxon>Insecta</taxon>
        <taxon>Pterygota</taxon>
        <taxon>Neoptera</taxon>
        <taxon>Endopterygota</taxon>
        <taxon>Lepidoptera</taxon>
        <taxon>Glossata</taxon>
        <taxon>Ditrysia</taxon>
        <taxon>Papilionoidea</taxon>
        <taxon>Papilionidae</taxon>
        <taxon>Parnassiinae</taxon>
        <taxon>Parnassini</taxon>
        <taxon>Parnassius</taxon>
        <taxon>Parnassius</taxon>
    </lineage>
</organism>
<sequence length="345" mass="38873">MTYASIIQVYLIKSDKSEKAYSGWTCGGVIVSPEYIVTAAACIEDVQYLYAIAGYKKYVPSTDVDNDKCTKEMKKKIVYTCVPKSYQFDYGNVGKWSAIDIGVVKVESPYNFDDNRYQEICSYKPNKININYDPKYQEPGVDALVMGWGHLEKWRQPGDDTIYTQTEPRYASTQILNKKKCKDIYADFPDLQVIIDKYMICTNEWGNINADGDQISTIKPTAEGCSALRYGNDHGGPLITWIGGHEVLIGVASVFRVNANSQCEGPYLFTSTQCNGAFLYCVLNSDKRRKNSICDQSPRTRGFDMVHRRISWANHPDGPAENEVVKIRPQIPIGIFAQAKSRKSS</sequence>
<evidence type="ECO:0000313" key="7">
    <source>
        <dbReference type="Proteomes" id="UP000691718"/>
    </source>
</evidence>
<dbReference type="PROSITE" id="PS50240">
    <property type="entry name" value="TRYPSIN_DOM"/>
    <property type="match status" value="1"/>
</dbReference>
<dbReference type="AlphaFoldDB" id="A0A8S3WLY0"/>
<keyword evidence="4" id="KW-1015">Disulfide bond</keyword>
<reference evidence="6" key="1">
    <citation type="submission" date="2021-04" db="EMBL/GenBank/DDBJ databases">
        <authorList>
            <person name="Tunstrom K."/>
        </authorList>
    </citation>
    <scope>NUCLEOTIDE SEQUENCE</scope>
</reference>